<dbReference type="Proteomes" id="UP000805614">
    <property type="component" value="Unassembled WGS sequence"/>
</dbReference>
<evidence type="ECO:0000313" key="2">
    <source>
        <dbReference type="EMBL" id="MBC6467397.1"/>
    </source>
</evidence>
<dbReference type="InterPro" id="IPR029068">
    <property type="entry name" value="Glyas_Bleomycin-R_OHBP_Dase"/>
</dbReference>
<sequence>MGRAVAWFDIAANDPARSRKFYADLFEWDIHVLEEMNYGMVDAGASEGIPGGIGQADDSNPAGIVIYAAVDDAKAALDKAESLGGKVVTTPYEIPGSGVMAVFQDPEGNRVGLWQR</sequence>
<name>A0ABR7LS91_9ACTN</name>
<dbReference type="PANTHER" id="PTHR33993">
    <property type="entry name" value="GLYOXALASE-RELATED"/>
    <property type="match status" value="1"/>
</dbReference>
<dbReference type="CDD" id="cd07247">
    <property type="entry name" value="SgaA_N_like"/>
    <property type="match status" value="1"/>
</dbReference>
<feature type="domain" description="VOC" evidence="1">
    <location>
        <begin position="4"/>
        <end position="116"/>
    </location>
</feature>
<evidence type="ECO:0000313" key="3">
    <source>
        <dbReference type="Proteomes" id="UP000805614"/>
    </source>
</evidence>
<dbReference type="RefSeq" id="WP_187244393.1">
    <property type="nucleotide sequence ID" value="NZ_BAAAOK010000005.1"/>
</dbReference>
<evidence type="ECO:0000259" key="1">
    <source>
        <dbReference type="PROSITE" id="PS51819"/>
    </source>
</evidence>
<comment type="caution">
    <text evidence="2">The sequence shown here is derived from an EMBL/GenBank/DDBJ whole genome shotgun (WGS) entry which is preliminary data.</text>
</comment>
<dbReference type="Pfam" id="PF00903">
    <property type="entry name" value="Glyoxalase"/>
    <property type="match status" value="1"/>
</dbReference>
<dbReference type="InterPro" id="IPR052164">
    <property type="entry name" value="Anthracycline_SecMetBiosynth"/>
</dbReference>
<dbReference type="SUPFAM" id="SSF54593">
    <property type="entry name" value="Glyoxalase/Bleomycin resistance protein/Dihydroxybiphenyl dioxygenase"/>
    <property type="match status" value="1"/>
</dbReference>
<dbReference type="Gene3D" id="3.10.180.10">
    <property type="entry name" value="2,3-Dihydroxybiphenyl 1,2-Dioxygenase, domain 1"/>
    <property type="match status" value="1"/>
</dbReference>
<protein>
    <submittedName>
        <fullName evidence="2">VOC family protein</fullName>
    </submittedName>
</protein>
<reference evidence="2 3" key="1">
    <citation type="submission" date="2020-06" db="EMBL/GenBank/DDBJ databases">
        <title>Actinomadura xiongansis sp. nov., isolated from soil of Baiyangdian.</title>
        <authorList>
            <person name="Zhang X."/>
        </authorList>
    </citation>
    <scope>NUCLEOTIDE SEQUENCE [LARGE SCALE GENOMIC DNA]</scope>
    <source>
        <strain evidence="2 3">HBUM206468</strain>
    </source>
</reference>
<dbReference type="InterPro" id="IPR037523">
    <property type="entry name" value="VOC_core"/>
</dbReference>
<dbReference type="InterPro" id="IPR004360">
    <property type="entry name" value="Glyas_Fos-R_dOase_dom"/>
</dbReference>
<keyword evidence="3" id="KW-1185">Reference proteome</keyword>
<dbReference type="PROSITE" id="PS51819">
    <property type="entry name" value="VOC"/>
    <property type="match status" value="1"/>
</dbReference>
<accession>A0ABR7LS91</accession>
<gene>
    <name evidence="2" type="ORF">HKK74_18125</name>
</gene>
<organism evidence="2 3">
    <name type="scientific">Actinomadura alba</name>
    <dbReference type="NCBI Taxonomy" id="406431"/>
    <lineage>
        <taxon>Bacteria</taxon>
        <taxon>Bacillati</taxon>
        <taxon>Actinomycetota</taxon>
        <taxon>Actinomycetes</taxon>
        <taxon>Streptosporangiales</taxon>
        <taxon>Thermomonosporaceae</taxon>
        <taxon>Actinomadura</taxon>
    </lineage>
</organism>
<dbReference type="EMBL" id="JABVEC010000012">
    <property type="protein sequence ID" value="MBC6467397.1"/>
    <property type="molecule type" value="Genomic_DNA"/>
</dbReference>
<proteinExistence type="predicted"/>